<evidence type="ECO:0000313" key="3">
    <source>
        <dbReference type="Proteomes" id="UP000275652"/>
    </source>
</evidence>
<accession>A0A9X8E441</accession>
<dbReference type="PANTHER" id="PTHR45672:SF11">
    <property type="entry name" value="PROTEIN DISULFIDE-ISOMERASE C17H9.14C"/>
    <property type="match status" value="1"/>
</dbReference>
<dbReference type="PANTHER" id="PTHR45672">
    <property type="entry name" value="PROTEIN DISULFIDE-ISOMERASE C17H9.14C-RELATED"/>
    <property type="match status" value="1"/>
</dbReference>
<dbReference type="InterPro" id="IPR036249">
    <property type="entry name" value="Thioredoxin-like_sf"/>
</dbReference>
<dbReference type="InterPro" id="IPR013766">
    <property type="entry name" value="Thioredoxin_domain"/>
</dbReference>
<dbReference type="Proteomes" id="UP000275652">
    <property type="component" value="Unassembled WGS sequence"/>
</dbReference>
<evidence type="ECO:0000259" key="1">
    <source>
        <dbReference type="Pfam" id="PF00085"/>
    </source>
</evidence>
<dbReference type="Pfam" id="PF00085">
    <property type="entry name" value="Thioredoxin"/>
    <property type="match status" value="1"/>
</dbReference>
<name>A0A9X8E441_APHAT</name>
<dbReference type="EMBL" id="QUTI01020652">
    <property type="protein sequence ID" value="RLO09033.1"/>
    <property type="molecule type" value="Genomic_DNA"/>
</dbReference>
<reference evidence="2 3" key="1">
    <citation type="journal article" date="2018" name="J. Invertebr. Pathol.">
        <title>New genotyping method for the causative agent of crayfish plague (Aphanomyces astaci) based on whole genome data.</title>
        <authorList>
            <person name="Minardi D."/>
            <person name="Studholme D.J."/>
            <person name="van der Giezen M."/>
            <person name="Pretto T."/>
            <person name="Oidtmann B."/>
        </authorList>
    </citation>
    <scope>NUCLEOTIDE SEQUENCE [LARGE SCALE GENOMIC DNA]</scope>
    <source>
        <strain evidence="2 3">KB13</strain>
    </source>
</reference>
<dbReference type="CDD" id="cd02961">
    <property type="entry name" value="PDI_a_family"/>
    <property type="match status" value="1"/>
</dbReference>
<dbReference type="SUPFAM" id="SSF52833">
    <property type="entry name" value="Thioredoxin-like"/>
    <property type="match status" value="1"/>
</dbReference>
<gene>
    <name evidence="2" type="ORF">DYB28_004144</name>
</gene>
<sequence length="113" mass="12974">MVITLTADTFDVLTQATSEHAGVWFVNFYAPWYNHFNTLKPAFDDLAPVLATVDASEHFQLTSRFRIRTYPIIMVFVHRSMYAYQGSRTVRDLLAFDRGGYATRSHGVVSRHI</sequence>
<dbReference type="GO" id="GO:0005783">
    <property type="term" value="C:endoplasmic reticulum"/>
    <property type="evidence" value="ECO:0007669"/>
    <property type="project" value="TreeGrafter"/>
</dbReference>
<evidence type="ECO:0000313" key="2">
    <source>
        <dbReference type="EMBL" id="RLO09033.1"/>
    </source>
</evidence>
<dbReference type="Gene3D" id="3.40.30.10">
    <property type="entry name" value="Glutaredoxin"/>
    <property type="match status" value="1"/>
</dbReference>
<dbReference type="GO" id="GO:0006457">
    <property type="term" value="P:protein folding"/>
    <property type="evidence" value="ECO:0007669"/>
    <property type="project" value="TreeGrafter"/>
</dbReference>
<dbReference type="AlphaFoldDB" id="A0A9X8E441"/>
<protein>
    <recommendedName>
        <fullName evidence="1">Thioredoxin domain-containing protein</fullName>
    </recommendedName>
</protein>
<proteinExistence type="predicted"/>
<dbReference type="InterPro" id="IPR051063">
    <property type="entry name" value="PDI"/>
</dbReference>
<comment type="caution">
    <text evidence="2">The sequence shown here is derived from an EMBL/GenBank/DDBJ whole genome shotgun (WGS) entry which is preliminary data.</text>
</comment>
<organism evidence="2 3">
    <name type="scientific">Aphanomyces astaci</name>
    <name type="common">Crayfish plague agent</name>
    <dbReference type="NCBI Taxonomy" id="112090"/>
    <lineage>
        <taxon>Eukaryota</taxon>
        <taxon>Sar</taxon>
        <taxon>Stramenopiles</taxon>
        <taxon>Oomycota</taxon>
        <taxon>Saprolegniomycetes</taxon>
        <taxon>Saprolegniales</taxon>
        <taxon>Verrucalvaceae</taxon>
        <taxon>Aphanomyces</taxon>
    </lineage>
</organism>
<feature type="domain" description="Thioredoxin" evidence="1">
    <location>
        <begin position="2"/>
        <end position="95"/>
    </location>
</feature>
<dbReference type="GO" id="GO:0003756">
    <property type="term" value="F:protein disulfide isomerase activity"/>
    <property type="evidence" value="ECO:0007669"/>
    <property type="project" value="TreeGrafter"/>
</dbReference>